<accession>A0ABW4SC11</accession>
<dbReference type="SUPFAM" id="SSF56037">
    <property type="entry name" value="PheT/TilS domain"/>
    <property type="match status" value="1"/>
</dbReference>
<feature type="domain" description="B3/B4 tRNA-binding" evidence="1">
    <location>
        <begin position="62"/>
        <end position="212"/>
    </location>
</feature>
<dbReference type="EMBL" id="JBHUGI010000005">
    <property type="protein sequence ID" value="MFD1927017.1"/>
    <property type="molecule type" value="Genomic_DNA"/>
</dbReference>
<dbReference type="InterPro" id="IPR005146">
    <property type="entry name" value="B3/B4_tRNA-bd"/>
</dbReference>
<name>A0ABW4SC11_9BACL</name>
<reference evidence="3" key="1">
    <citation type="journal article" date="2019" name="Int. J. Syst. Evol. Microbiol.">
        <title>The Global Catalogue of Microorganisms (GCM) 10K type strain sequencing project: providing services to taxonomists for standard genome sequencing and annotation.</title>
        <authorList>
            <consortium name="The Broad Institute Genomics Platform"/>
            <consortium name="The Broad Institute Genome Sequencing Center for Infectious Disease"/>
            <person name="Wu L."/>
            <person name="Ma J."/>
        </authorList>
    </citation>
    <scope>NUCLEOTIDE SEQUENCE [LARGE SCALE GENOMIC DNA]</scope>
    <source>
        <strain evidence="3">CGMCC 4.7177</strain>
    </source>
</reference>
<evidence type="ECO:0000259" key="1">
    <source>
        <dbReference type="SMART" id="SM00873"/>
    </source>
</evidence>
<dbReference type="Pfam" id="PF03483">
    <property type="entry name" value="B3_4"/>
    <property type="match status" value="1"/>
</dbReference>
<dbReference type="RefSeq" id="WP_381535676.1">
    <property type="nucleotide sequence ID" value="NZ_JBHUGI010000005.1"/>
</dbReference>
<comment type="caution">
    <text evidence="2">The sequence shown here is derived from an EMBL/GenBank/DDBJ whole genome shotgun (WGS) entry which is preliminary data.</text>
</comment>
<dbReference type="PANTHER" id="PTHR39209:SF2">
    <property type="entry name" value="CYTOPLASMIC PROTEIN"/>
    <property type="match status" value="1"/>
</dbReference>
<protein>
    <submittedName>
        <fullName evidence="2">B3/4 domain-containing protein</fullName>
    </submittedName>
</protein>
<proteinExistence type="predicted"/>
<evidence type="ECO:0000313" key="3">
    <source>
        <dbReference type="Proteomes" id="UP001597218"/>
    </source>
</evidence>
<keyword evidence="3" id="KW-1185">Reference proteome</keyword>
<organism evidence="2 3">
    <name type="scientific">Sporosarcina siberiensis</name>
    <dbReference type="NCBI Taxonomy" id="1365606"/>
    <lineage>
        <taxon>Bacteria</taxon>
        <taxon>Bacillati</taxon>
        <taxon>Bacillota</taxon>
        <taxon>Bacilli</taxon>
        <taxon>Bacillales</taxon>
        <taxon>Caryophanaceae</taxon>
        <taxon>Sporosarcina</taxon>
    </lineage>
</organism>
<dbReference type="SMART" id="SM00873">
    <property type="entry name" value="B3_4"/>
    <property type="match status" value="1"/>
</dbReference>
<gene>
    <name evidence="2" type="ORF">ACFSFY_02860</name>
</gene>
<dbReference type="Proteomes" id="UP001597218">
    <property type="component" value="Unassembled WGS sequence"/>
</dbReference>
<dbReference type="InterPro" id="IPR020825">
    <property type="entry name" value="Phe-tRNA_synthase-like_B3/B4"/>
</dbReference>
<dbReference type="PANTHER" id="PTHR39209">
    <property type="match status" value="1"/>
</dbReference>
<sequence length="232" mass="26099">MKFKLNSTLLNSVPEIKLGINHYTRITVSESPQMLQGRLRLFQEQLFFDLDDKLVTDYPEVKEWRELWKQLGADPNEHKLSSEALLLRIQKQNYIDTCNTAVDLNNFFSLQHKIPIGIYDLEKISGDVIASLGTEDDGFTGLNDQYNTMINSIQLSDDTSSFASPVVDSKRTAITSSTTDALHVFYIPPSFDVKTSLELTTACGNMFTSMSGGDVRTYVVHEGKTSIILDED</sequence>
<evidence type="ECO:0000313" key="2">
    <source>
        <dbReference type="EMBL" id="MFD1927017.1"/>
    </source>
</evidence>
<dbReference type="Gene3D" id="3.50.40.10">
    <property type="entry name" value="Phenylalanyl-trna Synthetase, Chain B, domain 3"/>
    <property type="match status" value="1"/>
</dbReference>